<comment type="similarity">
    <text evidence="1">Belongs to the peptidase S1C family.</text>
</comment>
<dbReference type="EMBL" id="RCBY01000187">
    <property type="protein sequence ID" value="RQH29731.1"/>
    <property type="molecule type" value="Genomic_DNA"/>
</dbReference>
<keyword evidence="6" id="KW-1185">Reference proteome</keyword>
<dbReference type="AlphaFoldDB" id="A0A3N6Q011"/>
<organism evidence="5 6">
    <name type="scientific">Okeania hirsuta</name>
    <dbReference type="NCBI Taxonomy" id="1458930"/>
    <lineage>
        <taxon>Bacteria</taxon>
        <taxon>Bacillati</taxon>
        <taxon>Cyanobacteriota</taxon>
        <taxon>Cyanophyceae</taxon>
        <taxon>Oscillatoriophycideae</taxon>
        <taxon>Oscillatoriales</taxon>
        <taxon>Microcoleaceae</taxon>
        <taxon>Okeania</taxon>
    </lineage>
</organism>
<dbReference type="Proteomes" id="UP000269154">
    <property type="component" value="Unassembled WGS sequence"/>
</dbReference>
<dbReference type="Pfam" id="PF13365">
    <property type="entry name" value="Trypsin_2"/>
    <property type="match status" value="1"/>
</dbReference>
<dbReference type="OrthoDB" id="449254at2"/>
<evidence type="ECO:0000256" key="4">
    <source>
        <dbReference type="SAM" id="SignalP"/>
    </source>
</evidence>
<reference evidence="5 6" key="1">
    <citation type="journal article" date="2018" name="ACS Chem. Biol.">
        <title>Ketoreductase domain dysfunction expands chemodiversity: malyngamide biosynthesis in the cyanobacterium Okeania hirsuta.</title>
        <authorList>
            <person name="Moss N.A."/>
            <person name="Leao T."/>
            <person name="Rankin M."/>
            <person name="McCullough T.M."/>
            <person name="Qu P."/>
            <person name="Korobeynikov A."/>
            <person name="Smith J.L."/>
            <person name="Gerwick L."/>
            <person name="Gerwick W.H."/>
        </authorList>
    </citation>
    <scope>NUCLEOTIDE SEQUENCE [LARGE SCALE GENOMIC DNA]</scope>
    <source>
        <strain evidence="5 6">PAB10Feb10-1</strain>
    </source>
</reference>
<dbReference type="InterPro" id="IPR051201">
    <property type="entry name" value="Chloro_Bact_Ser_Proteases"/>
</dbReference>
<dbReference type="InterPro" id="IPR009003">
    <property type="entry name" value="Peptidase_S1_PA"/>
</dbReference>
<dbReference type="PANTHER" id="PTHR43343:SF3">
    <property type="entry name" value="PROTEASE DO-LIKE 8, CHLOROPLASTIC"/>
    <property type="match status" value="1"/>
</dbReference>
<protein>
    <submittedName>
        <fullName evidence="5">Serine protease</fullName>
    </submittedName>
</protein>
<evidence type="ECO:0000313" key="6">
    <source>
        <dbReference type="Proteomes" id="UP000269154"/>
    </source>
</evidence>
<dbReference type="GO" id="GO:0008233">
    <property type="term" value="F:peptidase activity"/>
    <property type="evidence" value="ECO:0007669"/>
    <property type="project" value="UniProtKB-KW"/>
</dbReference>
<evidence type="ECO:0000256" key="3">
    <source>
        <dbReference type="ARBA" id="ARBA00022801"/>
    </source>
</evidence>
<comment type="caution">
    <text evidence="5">The sequence shown here is derived from an EMBL/GenBank/DDBJ whole genome shotgun (WGS) entry which is preliminary data.</text>
</comment>
<gene>
    <name evidence="5" type="ORF">D5R40_24425</name>
</gene>
<evidence type="ECO:0000256" key="2">
    <source>
        <dbReference type="ARBA" id="ARBA00022670"/>
    </source>
</evidence>
<sequence length="273" mass="29685">MMNNKSIFKLSSQILGASLFCLATFVPSAYSQTSVENSAYYTKPSEVDSQQFPSLVSNIAQQVTVRIFTDNSAGSGVIIKRQGNTYTVVTNHHVIENNSHKLYPIMSGDGMTHQATLISSPQMGNLDVALLQFTSDRPYQVVEIANSNVLSVGETVIAAGFPNWHQPDSLEMSSTRAWGSRAFQLTLGAVEMLPSRTLSQGYQLGYTNDIKSGMSGGPILNNKGQLIGINGRSKYPIAGIGAFNFVDGSQPSVEQFKKMESLSWGIPVYRIIN</sequence>
<dbReference type="SUPFAM" id="SSF50494">
    <property type="entry name" value="Trypsin-like serine proteases"/>
    <property type="match status" value="1"/>
</dbReference>
<proteinExistence type="inferred from homology"/>
<accession>A0A3N6Q011</accession>
<dbReference type="PANTHER" id="PTHR43343">
    <property type="entry name" value="PEPTIDASE S12"/>
    <property type="match status" value="1"/>
</dbReference>
<dbReference type="GO" id="GO:0006508">
    <property type="term" value="P:proteolysis"/>
    <property type="evidence" value="ECO:0007669"/>
    <property type="project" value="UniProtKB-KW"/>
</dbReference>
<name>A0A3N6Q011_9CYAN</name>
<dbReference type="InterPro" id="IPR043504">
    <property type="entry name" value="Peptidase_S1_PA_chymotrypsin"/>
</dbReference>
<evidence type="ECO:0000313" key="5">
    <source>
        <dbReference type="EMBL" id="RQH29731.1"/>
    </source>
</evidence>
<dbReference type="Gene3D" id="2.40.10.10">
    <property type="entry name" value="Trypsin-like serine proteases"/>
    <property type="match status" value="2"/>
</dbReference>
<feature type="chain" id="PRO_5018022619" evidence="4">
    <location>
        <begin position="32"/>
        <end position="273"/>
    </location>
</feature>
<keyword evidence="3" id="KW-0378">Hydrolase</keyword>
<keyword evidence="4" id="KW-0732">Signal</keyword>
<feature type="signal peptide" evidence="4">
    <location>
        <begin position="1"/>
        <end position="31"/>
    </location>
</feature>
<keyword evidence="2 5" id="KW-0645">Protease</keyword>
<evidence type="ECO:0000256" key="1">
    <source>
        <dbReference type="ARBA" id="ARBA00010541"/>
    </source>
</evidence>